<dbReference type="GO" id="GO:0051301">
    <property type="term" value="P:cell division"/>
    <property type="evidence" value="ECO:0007669"/>
    <property type="project" value="UniProtKB-KW"/>
</dbReference>
<dbReference type="NCBIfam" id="NF038403">
    <property type="entry name" value="perm_prefix_1"/>
    <property type="match status" value="1"/>
</dbReference>
<feature type="transmembrane region" description="Helical" evidence="6">
    <location>
        <begin position="79"/>
        <end position="100"/>
    </location>
</feature>
<dbReference type="Proteomes" id="UP001519308">
    <property type="component" value="Unassembled WGS sequence"/>
</dbReference>
<evidence type="ECO:0000313" key="7">
    <source>
        <dbReference type="EMBL" id="MBP2022063.1"/>
    </source>
</evidence>
<dbReference type="InterPro" id="IPR001182">
    <property type="entry name" value="FtsW/RodA"/>
</dbReference>
<evidence type="ECO:0000256" key="1">
    <source>
        <dbReference type="ARBA" id="ARBA00004141"/>
    </source>
</evidence>
<feature type="transmembrane region" description="Helical" evidence="6">
    <location>
        <begin position="397"/>
        <end position="421"/>
    </location>
</feature>
<keyword evidence="7" id="KW-0131">Cell cycle</keyword>
<gene>
    <name evidence="7" type="ORF">J2Z44_001864</name>
</gene>
<proteinExistence type="predicted"/>
<keyword evidence="7" id="KW-0132">Cell division</keyword>
<keyword evidence="5 6" id="KW-0472">Membrane</keyword>
<dbReference type="InterPro" id="IPR047928">
    <property type="entry name" value="Perm_prefix_1"/>
</dbReference>
<name>A0ABS4K2Q1_9CLOT</name>
<evidence type="ECO:0000256" key="3">
    <source>
        <dbReference type="ARBA" id="ARBA00022960"/>
    </source>
</evidence>
<comment type="caution">
    <text evidence="7">The sequence shown here is derived from an EMBL/GenBank/DDBJ whole genome shotgun (WGS) entry which is preliminary data.</text>
</comment>
<dbReference type="EMBL" id="JAGGLL010000012">
    <property type="protein sequence ID" value="MBP2022063.1"/>
    <property type="molecule type" value="Genomic_DNA"/>
</dbReference>
<feature type="transmembrane region" description="Helical" evidence="6">
    <location>
        <begin position="255"/>
        <end position="273"/>
    </location>
</feature>
<feature type="transmembrane region" description="Helical" evidence="6">
    <location>
        <begin position="148"/>
        <end position="166"/>
    </location>
</feature>
<dbReference type="Pfam" id="PF01098">
    <property type="entry name" value="FTSW_RODA_SPOVE"/>
    <property type="match status" value="1"/>
</dbReference>
<protein>
    <submittedName>
        <fullName evidence="7">Cell division protein FtsW (Lipid II flippase)</fullName>
    </submittedName>
</protein>
<evidence type="ECO:0000256" key="2">
    <source>
        <dbReference type="ARBA" id="ARBA00022692"/>
    </source>
</evidence>
<accession>A0ABS4K2Q1</accession>
<feature type="transmembrane region" description="Helical" evidence="6">
    <location>
        <begin position="172"/>
        <end position="193"/>
    </location>
</feature>
<feature type="transmembrane region" description="Helical" evidence="6">
    <location>
        <begin position="362"/>
        <end position="385"/>
    </location>
</feature>
<sequence>MSRENNKIQEYISSVCSLIKNKDVHYDISLELKDHIETLIEEYIHGGLSEDVAIEKAICHMGDPKITGKQLDKTHKAKVSWGVITPLIAISVFGFITMYFIQSNGSILQGSYTRILQKNIIFYALGIAFAIGLYFFDYRKLLPYSKLIYVISILALILQLFAGVFVNGRPYFSLGFLTIDFVPICSVLLLISLSGMFKDWNWKNPYKFLLALGIILVPELLILFTKSARVYVYILGCTTLMIISRAKIHEVVSYIGIHLICFWILISSEPYGVNSFSIFLDPSRDPNGAGWQYIQLKNLLSLSGILGNSQNIQPKTIPELHTNFIFTYIIYTFGWIAAFALILVIITLVLKMIKVAKVTKNSYGRLLLSGLISLIATEFILNIAMNLGFTPILGLGLPFISFGGSQMIMNMIIIGLILSVYKRKDIVHNNFGTSNCSKTV</sequence>
<dbReference type="PANTHER" id="PTHR30474:SF1">
    <property type="entry name" value="PEPTIDOGLYCAN GLYCOSYLTRANSFERASE MRDB"/>
    <property type="match status" value="1"/>
</dbReference>
<dbReference type="PANTHER" id="PTHR30474">
    <property type="entry name" value="CELL CYCLE PROTEIN"/>
    <property type="match status" value="1"/>
</dbReference>
<evidence type="ECO:0000256" key="4">
    <source>
        <dbReference type="ARBA" id="ARBA00022989"/>
    </source>
</evidence>
<feature type="transmembrane region" description="Helical" evidence="6">
    <location>
        <begin position="205"/>
        <end position="224"/>
    </location>
</feature>
<keyword evidence="8" id="KW-1185">Reference proteome</keyword>
<reference evidence="7 8" key="1">
    <citation type="submission" date="2021-03" db="EMBL/GenBank/DDBJ databases">
        <title>Genomic Encyclopedia of Type Strains, Phase IV (KMG-IV): sequencing the most valuable type-strain genomes for metagenomic binning, comparative biology and taxonomic classification.</title>
        <authorList>
            <person name="Goeker M."/>
        </authorList>
    </citation>
    <scope>NUCLEOTIDE SEQUENCE [LARGE SCALE GENOMIC DNA]</scope>
    <source>
        <strain evidence="7 8">DSM 28650</strain>
    </source>
</reference>
<comment type="subcellular location">
    <subcellularLocation>
        <location evidence="1">Membrane</location>
        <topology evidence="1">Multi-pass membrane protein</topology>
    </subcellularLocation>
</comment>
<organism evidence="7 8">
    <name type="scientific">Clostridium punense</name>
    <dbReference type="NCBI Taxonomy" id="1054297"/>
    <lineage>
        <taxon>Bacteria</taxon>
        <taxon>Bacillati</taxon>
        <taxon>Bacillota</taxon>
        <taxon>Clostridia</taxon>
        <taxon>Eubacteriales</taxon>
        <taxon>Clostridiaceae</taxon>
        <taxon>Clostridium</taxon>
    </lineage>
</organism>
<keyword evidence="3" id="KW-0133">Cell shape</keyword>
<dbReference type="RefSeq" id="WP_021283888.1">
    <property type="nucleotide sequence ID" value="NZ_JAGGLL010000012.1"/>
</dbReference>
<feature type="transmembrane region" description="Helical" evidence="6">
    <location>
        <begin position="328"/>
        <end position="350"/>
    </location>
</feature>
<evidence type="ECO:0000256" key="5">
    <source>
        <dbReference type="ARBA" id="ARBA00023136"/>
    </source>
</evidence>
<keyword evidence="2 6" id="KW-0812">Transmembrane</keyword>
<feature type="transmembrane region" description="Helical" evidence="6">
    <location>
        <begin position="120"/>
        <end position="136"/>
    </location>
</feature>
<evidence type="ECO:0000313" key="8">
    <source>
        <dbReference type="Proteomes" id="UP001519308"/>
    </source>
</evidence>
<keyword evidence="4 6" id="KW-1133">Transmembrane helix</keyword>
<feature type="transmembrane region" description="Helical" evidence="6">
    <location>
        <begin position="230"/>
        <end position="248"/>
    </location>
</feature>
<evidence type="ECO:0000256" key="6">
    <source>
        <dbReference type="SAM" id="Phobius"/>
    </source>
</evidence>